<gene>
    <name evidence="3" type="ORF">GALL_388080</name>
</gene>
<feature type="transmembrane region" description="Helical" evidence="2">
    <location>
        <begin position="12"/>
        <end position="31"/>
    </location>
</feature>
<comment type="caution">
    <text evidence="3">The sequence shown here is derived from an EMBL/GenBank/DDBJ whole genome shotgun (WGS) entry which is preliminary data.</text>
</comment>
<protein>
    <recommendedName>
        <fullName evidence="4">DUF805 domain-containing protein</fullName>
    </recommendedName>
</protein>
<accession>A0A1J5Q7T0</accession>
<dbReference type="EMBL" id="MLJW01001210">
    <property type="protein sequence ID" value="OIQ79456.1"/>
    <property type="molecule type" value="Genomic_DNA"/>
</dbReference>
<feature type="compositionally biased region" description="Pro residues" evidence="1">
    <location>
        <begin position="101"/>
        <end position="114"/>
    </location>
</feature>
<name>A0A1J5Q7T0_9ZZZZ</name>
<keyword evidence="2" id="KW-1133">Transmembrane helix</keyword>
<keyword evidence="2" id="KW-0812">Transmembrane</keyword>
<organism evidence="3">
    <name type="scientific">mine drainage metagenome</name>
    <dbReference type="NCBI Taxonomy" id="410659"/>
    <lineage>
        <taxon>unclassified sequences</taxon>
        <taxon>metagenomes</taxon>
        <taxon>ecological metagenomes</taxon>
    </lineage>
</organism>
<evidence type="ECO:0008006" key="4">
    <source>
        <dbReference type="Google" id="ProtNLM"/>
    </source>
</evidence>
<proteinExistence type="predicted"/>
<reference evidence="3" key="1">
    <citation type="submission" date="2016-10" db="EMBL/GenBank/DDBJ databases">
        <title>Sequence of Gallionella enrichment culture.</title>
        <authorList>
            <person name="Poehlein A."/>
            <person name="Muehling M."/>
            <person name="Daniel R."/>
        </authorList>
    </citation>
    <scope>NUCLEOTIDE SEQUENCE</scope>
</reference>
<evidence type="ECO:0000256" key="1">
    <source>
        <dbReference type="SAM" id="MobiDB-lite"/>
    </source>
</evidence>
<feature type="transmembrane region" description="Helical" evidence="2">
    <location>
        <begin position="43"/>
        <end position="64"/>
    </location>
</feature>
<dbReference type="AlphaFoldDB" id="A0A1J5Q7T0"/>
<keyword evidence="2" id="KW-0472">Membrane</keyword>
<sequence>MIDALDRIAAAMPLVLTVVAVAAALLAITLVVRVVRKAGYSPWWAIGVFVPGVNLVLLVMFATVRWPLERRLGEAEQRLALAPHRGGTTPEPRLDPRPDPRPVVAPPTFTPVPYPGDTRPDMGG</sequence>
<feature type="region of interest" description="Disordered" evidence="1">
    <location>
        <begin position="79"/>
        <end position="124"/>
    </location>
</feature>
<evidence type="ECO:0000256" key="2">
    <source>
        <dbReference type="SAM" id="Phobius"/>
    </source>
</evidence>
<evidence type="ECO:0000313" key="3">
    <source>
        <dbReference type="EMBL" id="OIQ79456.1"/>
    </source>
</evidence>